<organism evidence="1 2">
    <name type="scientific">Methanooceanicella nereidis</name>
    <dbReference type="NCBI Taxonomy" id="2052831"/>
    <lineage>
        <taxon>Archaea</taxon>
        <taxon>Methanobacteriati</taxon>
        <taxon>Methanobacteriota</taxon>
        <taxon>Stenosarchaea group</taxon>
        <taxon>Methanomicrobia</taxon>
        <taxon>Methanocellales</taxon>
        <taxon>Methanocellaceae</taxon>
        <taxon>Methanooceanicella</taxon>
    </lineage>
</organism>
<dbReference type="Proteomes" id="UP001320159">
    <property type="component" value="Unassembled WGS sequence"/>
</dbReference>
<proteinExistence type="predicted"/>
<accession>A0AAP2RDA6</accession>
<keyword evidence="2" id="KW-1185">Reference proteome</keyword>
<gene>
    <name evidence="1" type="ORF">CUJ83_07135</name>
</gene>
<dbReference type="AlphaFoldDB" id="A0AAP2RDA6"/>
<reference evidence="1 2" key="1">
    <citation type="submission" date="2017-11" db="EMBL/GenBank/DDBJ databases">
        <title>Isolation and Characterization of Family Methanocellaceae Species from Potential Methane Hydrate Area Offshore Southwestern Taiwan.</title>
        <authorList>
            <person name="Zhang W.-L."/>
            <person name="Chen W.-C."/>
            <person name="Lai M.-C."/>
            <person name="Chen S.-C."/>
        </authorList>
    </citation>
    <scope>NUCLEOTIDE SEQUENCE [LARGE SCALE GENOMIC DNA]</scope>
    <source>
        <strain evidence="1 2">CWC-04</strain>
    </source>
</reference>
<name>A0AAP2RDA6_9EURY</name>
<protein>
    <submittedName>
        <fullName evidence="1">Uncharacterized protein</fullName>
    </submittedName>
</protein>
<evidence type="ECO:0000313" key="2">
    <source>
        <dbReference type="Proteomes" id="UP001320159"/>
    </source>
</evidence>
<comment type="caution">
    <text evidence="1">The sequence shown here is derived from an EMBL/GenBank/DDBJ whole genome shotgun (WGS) entry which is preliminary data.</text>
</comment>
<dbReference type="RefSeq" id="WP_230741606.1">
    <property type="nucleotide sequence ID" value="NZ_PGCK01000005.1"/>
</dbReference>
<evidence type="ECO:0000313" key="1">
    <source>
        <dbReference type="EMBL" id="MCD1294771.1"/>
    </source>
</evidence>
<dbReference type="EMBL" id="PGCK01000005">
    <property type="protein sequence ID" value="MCD1294771.1"/>
    <property type="molecule type" value="Genomic_DNA"/>
</dbReference>
<sequence length="390" mass="43006">MLISGKKTLFEGISSREYYKRKKELRASGFNGCVHIIFSDFEAMIFYSGGEAMTALEESNRWMSMGAKYVEPVENKAIVSDGVMSAYELSKNILDLFLNGKLVSMTETELGEYISLKSLIKNIRKERNSCILKLEDSRSKGYMYMSSGIVLSSSYSAGDEKLSGEEALSTMESSYSGKSVSAKIYFIEAARHEKEVPTTIEALSPEAFFKGPKAAAPSTPVEARPEEAMKIKAPVEKVTVKPVEVKADIAPLQAPKEKAVTSVEAPVSGIKKPAPKKIAAGQKEVQVEKLIELKVVSSEDKALNIKHRSKYRTLETLEERNIAWVDEKALRSLGVQESANAYLIIPGGKKYPVKLERVPVYKEEGSSVILPQKLRKRLSLDTGSTLGIKA</sequence>